<keyword evidence="1" id="KW-1133">Transmembrane helix</keyword>
<keyword evidence="3" id="KW-1185">Reference proteome</keyword>
<proteinExistence type="predicted"/>
<accession>A0ABV4D8U5</accession>
<protein>
    <submittedName>
        <fullName evidence="2">Uncharacterized protein</fullName>
    </submittedName>
</protein>
<dbReference type="RefSeq" id="WP_251713407.1">
    <property type="nucleotide sequence ID" value="NZ_JBCLSQ010000015.1"/>
</dbReference>
<evidence type="ECO:0000313" key="2">
    <source>
        <dbReference type="EMBL" id="MEY8538173.1"/>
    </source>
</evidence>
<organism evidence="2 3">
    <name type="scientific">Lactococcus muris</name>
    <dbReference type="NCBI Taxonomy" id="2941330"/>
    <lineage>
        <taxon>Bacteria</taxon>
        <taxon>Bacillati</taxon>
        <taxon>Bacillota</taxon>
        <taxon>Bacilli</taxon>
        <taxon>Lactobacillales</taxon>
        <taxon>Streptococcaceae</taxon>
        <taxon>Lactococcus</taxon>
    </lineage>
</organism>
<comment type="caution">
    <text evidence="2">The sequence shown here is derived from an EMBL/GenBank/DDBJ whole genome shotgun (WGS) entry which is preliminary data.</text>
</comment>
<dbReference type="EMBL" id="JBCLSQ010000015">
    <property type="protein sequence ID" value="MEY8538173.1"/>
    <property type="molecule type" value="Genomic_DNA"/>
</dbReference>
<reference evidence="2 3" key="1">
    <citation type="submission" date="2024-03" db="EMBL/GenBank/DDBJ databases">
        <title>Mouse gut bacterial collection (mGBC) of GemPharmatech.</title>
        <authorList>
            <person name="He Y."/>
            <person name="Dong L."/>
            <person name="Wu D."/>
            <person name="Gao X."/>
            <person name="Lin Z."/>
        </authorList>
    </citation>
    <scope>NUCLEOTIDE SEQUENCE [LARGE SCALE GENOMIC DNA]</scope>
    <source>
        <strain evidence="2 3">20-218</strain>
    </source>
</reference>
<evidence type="ECO:0000313" key="3">
    <source>
        <dbReference type="Proteomes" id="UP001565242"/>
    </source>
</evidence>
<keyword evidence="1" id="KW-0472">Membrane</keyword>
<feature type="transmembrane region" description="Helical" evidence="1">
    <location>
        <begin position="12"/>
        <end position="33"/>
    </location>
</feature>
<keyword evidence="1" id="KW-0812">Transmembrane</keyword>
<dbReference type="Proteomes" id="UP001565242">
    <property type="component" value="Unassembled WGS sequence"/>
</dbReference>
<name>A0ABV4D8U5_9LACT</name>
<sequence length="220" mass="24952">MNTKKKSKAEKIFIICIVLIFILCLSTFVVPGLKKYVHEDTPITLENTTGTKNWEAKTEKYILNSYTESSDGNIVLDLKDKGEMTFLSSDVNIKISNPPLKQMTVCIQYYSFIPVIQNGKTPLRGDRVFDEVKIDGEEKELVKQTMTWGEIVNDKKIGNPSYGDPSSDAINFINFRSEVPNLTKSIPKDIANKISKIKTEYFDGVRKETVVVRPFVTINK</sequence>
<evidence type="ECO:0000256" key="1">
    <source>
        <dbReference type="SAM" id="Phobius"/>
    </source>
</evidence>
<gene>
    <name evidence="2" type="ORF">AALM99_06930</name>
</gene>